<reference evidence="2" key="1">
    <citation type="submission" date="2022-07" db="EMBL/GenBank/DDBJ databases">
        <authorList>
            <person name="Trinca V."/>
            <person name="Uliana J.V.C."/>
            <person name="Torres T.T."/>
            <person name="Ward R.J."/>
            <person name="Monesi N."/>
        </authorList>
    </citation>
    <scope>NUCLEOTIDE SEQUENCE</scope>
    <source>
        <strain evidence="2">HSMRA1968</strain>
        <tissue evidence="2">Whole embryos</tissue>
    </source>
</reference>
<dbReference type="Pfam" id="PF00226">
    <property type="entry name" value="DnaJ"/>
    <property type="match status" value="1"/>
</dbReference>
<evidence type="ECO:0000313" key="3">
    <source>
        <dbReference type="Proteomes" id="UP001151699"/>
    </source>
</evidence>
<dbReference type="InterPro" id="IPR001623">
    <property type="entry name" value="DnaJ_domain"/>
</dbReference>
<evidence type="ECO:0000313" key="2">
    <source>
        <dbReference type="EMBL" id="KAJ6632830.1"/>
    </source>
</evidence>
<dbReference type="Proteomes" id="UP001151699">
    <property type="component" value="Unassembled WGS sequence"/>
</dbReference>
<sequence>ILNIPENATLEEISEAYKIFATKSHPQNRNEDIEHLPGLSQSKIWQLVNEAYDVFNNPETKEIYDNYGIEGLT</sequence>
<organism evidence="2 3">
    <name type="scientific">Pseudolycoriella hygida</name>
    <dbReference type="NCBI Taxonomy" id="35572"/>
    <lineage>
        <taxon>Eukaryota</taxon>
        <taxon>Metazoa</taxon>
        <taxon>Ecdysozoa</taxon>
        <taxon>Arthropoda</taxon>
        <taxon>Hexapoda</taxon>
        <taxon>Insecta</taxon>
        <taxon>Pterygota</taxon>
        <taxon>Neoptera</taxon>
        <taxon>Endopterygota</taxon>
        <taxon>Diptera</taxon>
        <taxon>Nematocera</taxon>
        <taxon>Sciaroidea</taxon>
        <taxon>Sciaridae</taxon>
        <taxon>Pseudolycoriella</taxon>
    </lineage>
</organism>
<dbReference type="PROSITE" id="PS50076">
    <property type="entry name" value="DNAJ_2"/>
    <property type="match status" value="1"/>
</dbReference>
<dbReference type="CDD" id="cd06257">
    <property type="entry name" value="DnaJ"/>
    <property type="match status" value="1"/>
</dbReference>
<dbReference type="EMBL" id="WJQU01002461">
    <property type="protein sequence ID" value="KAJ6632830.1"/>
    <property type="molecule type" value="Genomic_DNA"/>
</dbReference>
<feature type="non-terminal residue" evidence="2">
    <location>
        <position position="1"/>
    </location>
</feature>
<dbReference type="InterPro" id="IPR036869">
    <property type="entry name" value="J_dom_sf"/>
</dbReference>
<dbReference type="PRINTS" id="PR00625">
    <property type="entry name" value="JDOMAIN"/>
</dbReference>
<keyword evidence="3" id="KW-1185">Reference proteome</keyword>
<accession>A0A9Q0MJZ8</accession>
<proteinExistence type="predicted"/>
<comment type="caution">
    <text evidence="2">The sequence shown here is derived from an EMBL/GenBank/DDBJ whole genome shotgun (WGS) entry which is preliminary data.</text>
</comment>
<protein>
    <submittedName>
        <fullName evidence="2">Chaperone protein DnaJ 2</fullName>
    </submittedName>
</protein>
<feature type="non-terminal residue" evidence="2">
    <location>
        <position position="73"/>
    </location>
</feature>
<dbReference type="SUPFAM" id="SSF46565">
    <property type="entry name" value="Chaperone J-domain"/>
    <property type="match status" value="1"/>
</dbReference>
<dbReference type="Gene3D" id="1.10.287.110">
    <property type="entry name" value="DnaJ domain"/>
    <property type="match status" value="1"/>
</dbReference>
<name>A0A9Q0MJZ8_9DIPT</name>
<dbReference type="AlphaFoldDB" id="A0A9Q0MJZ8"/>
<evidence type="ECO:0000259" key="1">
    <source>
        <dbReference type="PROSITE" id="PS50076"/>
    </source>
</evidence>
<feature type="domain" description="J" evidence="1">
    <location>
        <begin position="1"/>
        <end position="68"/>
    </location>
</feature>
<gene>
    <name evidence="2" type="primary">dnaJ2</name>
    <name evidence="2" type="ORF">Bhyg_15821</name>
</gene>
<dbReference type="OrthoDB" id="66964at2759"/>